<dbReference type="PANTHER" id="PTHR43727">
    <property type="entry name" value="DIAMINOPIMELATE DECARBOXYLASE"/>
    <property type="match status" value="1"/>
</dbReference>
<proteinExistence type="predicted"/>
<keyword evidence="4" id="KW-0028">Amino-acid biosynthesis</keyword>
<keyword evidence="2" id="KW-0210">Decarboxylase</keyword>
<dbReference type="RefSeq" id="WP_014139642.1">
    <property type="nucleotide sequence ID" value="NC_016109.1"/>
</dbReference>
<dbReference type="PRINTS" id="PR01179">
    <property type="entry name" value="ODADCRBXLASE"/>
</dbReference>
<dbReference type="PRINTS" id="PR01181">
    <property type="entry name" value="DAPDCRBXLASE"/>
</dbReference>
<keyword evidence="9" id="KW-1185">Reference proteome</keyword>
<evidence type="ECO:0000256" key="2">
    <source>
        <dbReference type="ARBA" id="ARBA00022793"/>
    </source>
</evidence>
<evidence type="ECO:0000259" key="7">
    <source>
        <dbReference type="Pfam" id="PF02784"/>
    </source>
</evidence>
<dbReference type="InterPro" id="IPR000183">
    <property type="entry name" value="Orn/DAP/Arg_de-COase"/>
</dbReference>
<dbReference type="EMBL" id="AP010968">
    <property type="protein sequence ID" value="BAJ32346.1"/>
    <property type="molecule type" value="Genomic_DNA"/>
</dbReference>
<reference evidence="8 9" key="1">
    <citation type="journal article" date="2010" name="DNA Res.">
        <title>Genome sequence of Kitasatospora setae NBRC 14216T: an evolutionary snapshot of the family Streptomycetaceae.</title>
        <authorList>
            <person name="Ichikawa N."/>
            <person name="Oguchi A."/>
            <person name="Ikeda H."/>
            <person name="Ishikawa J."/>
            <person name="Kitani S."/>
            <person name="Watanabe Y."/>
            <person name="Nakamura S."/>
            <person name="Katano Y."/>
            <person name="Kishi E."/>
            <person name="Sasagawa M."/>
            <person name="Ankai A."/>
            <person name="Fukui S."/>
            <person name="Hashimoto Y."/>
            <person name="Kamata S."/>
            <person name="Otoguro M."/>
            <person name="Tanikawa S."/>
            <person name="Nihira T."/>
            <person name="Horinouchi S."/>
            <person name="Ohnishi Y."/>
            <person name="Hayakawa M."/>
            <person name="Kuzuyama T."/>
            <person name="Arisawa A."/>
            <person name="Nomoto F."/>
            <person name="Miura H."/>
            <person name="Takahashi Y."/>
            <person name="Fujita N."/>
        </authorList>
    </citation>
    <scope>NUCLEOTIDE SEQUENCE [LARGE SCALE GENOMIC DNA]</scope>
    <source>
        <strain evidence="9">ATCC 33774 / DSM 43861 / JCM 3304 / KCC A-0304 / NBRC 14216 / KM-6054</strain>
    </source>
</reference>
<dbReference type="PATRIC" id="fig|452652.3.peg.6613"/>
<evidence type="ECO:0000256" key="4">
    <source>
        <dbReference type="ARBA" id="ARBA00023154"/>
    </source>
</evidence>
<evidence type="ECO:0000313" key="9">
    <source>
        <dbReference type="Proteomes" id="UP000007076"/>
    </source>
</evidence>
<gene>
    <name evidence="8" type="ordered locus">KSE_65870</name>
</gene>
<name>E4N2G2_KITSK</name>
<dbReference type="InterPro" id="IPR009006">
    <property type="entry name" value="Ala_racemase/Decarboxylase_C"/>
</dbReference>
<dbReference type="PROSITE" id="PS00879">
    <property type="entry name" value="ODR_DC_2_2"/>
    <property type="match status" value="1"/>
</dbReference>
<dbReference type="CDD" id="cd06839">
    <property type="entry name" value="PLPDE_III_Btrk_like"/>
    <property type="match status" value="1"/>
</dbReference>
<accession>E4N2G2</accession>
<dbReference type="KEGG" id="ksk:KSE_65870"/>
<dbReference type="Proteomes" id="UP000007076">
    <property type="component" value="Chromosome"/>
</dbReference>
<feature type="modified residue" description="N6-(pyridoxal phosphate)lysine" evidence="6">
    <location>
        <position position="47"/>
    </location>
</feature>
<dbReference type="AlphaFoldDB" id="E4N2G2"/>
<dbReference type="GO" id="GO:0009089">
    <property type="term" value="P:lysine biosynthetic process via diaminopimelate"/>
    <property type="evidence" value="ECO:0007669"/>
    <property type="project" value="InterPro"/>
</dbReference>
<dbReference type="HOGENOM" id="CLU_026444_0_3_11"/>
<dbReference type="SUPFAM" id="SSF50621">
    <property type="entry name" value="Alanine racemase C-terminal domain-like"/>
    <property type="match status" value="1"/>
</dbReference>
<dbReference type="GO" id="GO:0008836">
    <property type="term" value="F:diaminopimelate decarboxylase activity"/>
    <property type="evidence" value="ECO:0007669"/>
    <property type="project" value="UniProtKB-EC"/>
</dbReference>
<dbReference type="Pfam" id="PF02784">
    <property type="entry name" value="Orn_Arg_deC_N"/>
    <property type="match status" value="1"/>
</dbReference>
<evidence type="ECO:0000256" key="3">
    <source>
        <dbReference type="ARBA" id="ARBA00022898"/>
    </source>
</evidence>
<dbReference type="EC" id="4.1.1.20" evidence="8"/>
<feature type="domain" description="Orn/DAP/Arg decarboxylase 2 N-terminal" evidence="7">
    <location>
        <begin position="32"/>
        <end position="273"/>
    </location>
</feature>
<dbReference type="SUPFAM" id="SSF51419">
    <property type="entry name" value="PLP-binding barrel"/>
    <property type="match status" value="1"/>
</dbReference>
<feature type="active site" description="Proton donor" evidence="6">
    <location>
        <position position="339"/>
    </location>
</feature>
<dbReference type="Gene3D" id="2.40.37.10">
    <property type="entry name" value="Lyase, Ornithine Decarboxylase, Chain A, domain 1"/>
    <property type="match status" value="1"/>
</dbReference>
<dbReference type="STRING" id="452652.KSE_65870"/>
<sequence length="420" mass="45642">MQGLPVSELAQRFGTPLYLYDGDAVRDQYLGLRDRLHPVVEIFYSLKANPNISVCALLHRLGARAEVSSMAELVTALEAGVPADQIMFLGPGKSEQEITACLKEDIRAIICESIDELAAIDRLAADLGTRARVVLRVNPSFTVKGSGLTMGGKPRQFGIDEQALFDAEDLPGRHARTDLIGVQAYMGTRILSEEAVAENTRRILDMAERLAERQGFPLDLVDVGGGLGVAYFAQEQDLDVDRLADLVNPIFEEFHRRRPDTRVVMELGRYLVATGGVYVSAVRYVKESMGERFAITDGGTNHHMAAVGIGSFAKRNFPMRLLNRAGGPAAKWNVTGPLCTPNDTLGKGVELADDLRPGDLIGVERSGAYGPTASPVLFLSHGYPAEVLVVDGDAQLVRRRDETEHLTGPQLLHGALTGQR</sequence>
<dbReference type="InterPro" id="IPR022644">
    <property type="entry name" value="De-COase2_N"/>
</dbReference>
<dbReference type="eggNOG" id="COG0019">
    <property type="taxonomic scope" value="Bacteria"/>
</dbReference>
<evidence type="ECO:0000256" key="6">
    <source>
        <dbReference type="PIRSR" id="PIRSR600183-50"/>
    </source>
</evidence>
<dbReference type="Gene3D" id="3.20.20.10">
    <property type="entry name" value="Alanine racemase"/>
    <property type="match status" value="1"/>
</dbReference>
<dbReference type="InterPro" id="IPR029066">
    <property type="entry name" value="PLP-binding_barrel"/>
</dbReference>
<evidence type="ECO:0000313" key="8">
    <source>
        <dbReference type="EMBL" id="BAJ32346.1"/>
    </source>
</evidence>
<keyword evidence="3 6" id="KW-0663">Pyridoxal phosphate</keyword>
<organism evidence="8 9">
    <name type="scientific">Kitasatospora setae (strain ATCC 33774 / DSM 43861 / JCM 3304 / KCC A-0304 / NBRC 14216 / KM-6054)</name>
    <name type="common">Streptomyces setae</name>
    <dbReference type="NCBI Taxonomy" id="452652"/>
    <lineage>
        <taxon>Bacteria</taxon>
        <taxon>Bacillati</taxon>
        <taxon>Actinomycetota</taxon>
        <taxon>Actinomycetes</taxon>
        <taxon>Kitasatosporales</taxon>
        <taxon>Streptomycetaceae</taxon>
        <taxon>Kitasatospora</taxon>
    </lineage>
</organism>
<dbReference type="InterPro" id="IPR002986">
    <property type="entry name" value="DAP_deCOOHase_LysA"/>
</dbReference>
<comment type="cofactor">
    <cofactor evidence="1 6">
        <name>pyridoxal 5'-phosphate</name>
        <dbReference type="ChEBI" id="CHEBI:597326"/>
    </cofactor>
</comment>
<protein>
    <submittedName>
        <fullName evidence="8">Putative diaminopimelate decarboxylase</fullName>
        <ecNumber evidence="8">4.1.1.20</ecNumber>
    </submittedName>
</protein>
<keyword evidence="5 8" id="KW-0456">Lyase</keyword>
<dbReference type="InterPro" id="IPR022657">
    <property type="entry name" value="De-COase2_CS"/>
</dbReference>
<evidence type="ECO:0000256" key="1">
    <source>
        <dbReference type="ARBA" id="ARBA00001933"/>
    </source>
</evidence>
<keyword evidence="4" id="KW-0457">Lysine biosynthesis</keyword>
<dbReference type="PANTHER" id="PTHR43727:SF2">
    <property type="entry name" value="GROUP IV DECARBOXYLASE"/>
    <property type="match status" value="1"/>
</dbReference>
<evidence type="ECO:0000256" key="5">
    <source>
        <dbReference type="ARBA" id="ARBA00023239"/>
    </source>
</evidence>